<dbReference type="AlphaFoldDB" id="A0A183JKH0"/>
<reference evidence="1" key="1">
    <citation type="submission" date="2016-06" db="UniProtKB">
        <authorList>
            <consortium name="WormBaseParasite"/>
        </authorList>
    </citation>
    <scope>IDENTIFICATION</scope>
</reference>
<sequence length="50" mass="5550">MLQNIISNLPKNKLLSCRTYAARVIASCKLIRLSFNKQTTNCKHISAGSV</sequence>
<dbReference type="WBParaSite" id="SCUD_0000320001-mRNA-1">
    <property type="protein sequence ID" value="SCUD_0000320001-mRNA-1"/>
    <property type="gene ID" value="SCUD_0000320001"/>
</dbReference>
<protein>
    <submittedName>
        <fullName evidence="1">Uncharacterized protein</fullName>
    </submittedName>
</protein>
<proteinExistence type="predicted"/>
<organism evidence="1">
    <name type="scientific">Schistosoma curassoni</name>
    <dbReference type="NCBI Taxonomy" id="6186"/>
    <lineage>
        <taxon>Eukaryota</taxon>
        <taxon>Metazoa</taxon>
        <taxon>Spiralia</taxon>
        <taxon>Lophotrochozoa</taxon>
        <taxon>Platyhelminthes</taxon>
        <taxon>Trematoda</taxon>
        <taxon>Digenea</taxon>
        <taxon>Strigeidida</taxon>
        <taxon>Schistosomatoidea</taxon>
        <taxon>Schistosomatidae</taxon>
        <taxon>Schistosoma</taxon>
    </lineage>
</organism>
<name>A0A183JKH0_9TREM</name>
<evidence type="ECO:0000313" key="1">
    <source>
        <dbReference type="WBParaSite" id="SCUD_0000320001-mRNA-1"/>
    </source>
</evidence>
<accession>A0A183JKH0</accession>